<keyword evidence="9" id="KW-1185">Reference proteome</keyword>
<evidence type="ECO:0000256" key="1">
    <source>
        <dbReference type="ARBA" id="ARBA00022692"/>
    </source>
</evidence>
<dbReference type="GO" id="GO:0031902">
    <property type="term" value="C:late endosome membrane"/>
    <property type="evidence" value="ECO:0007669"/>
    <property type="project" value="TreeGrafter"/>
</dbReference>
<feature type="compositionally biased region" description="Basic and acidic residues" evidence="7">
    <location>
        <begin position="351"/>
        <end position="360"/>
    </location>
</feature>
<comment type="similarity">
    <text evidence="6">Belongs to the LAMP family.</text>
</comment>
<organism evidence="9 10">
    <name type="scientific">Steinernema glaseri</name>
    <dbReference type="NCBI Taxonomy" id="37863"/>
    <lineage>
        <taxon>Eukaryota</taxon>
        <taxon>Metazoa</taxon>
        <taxon>Ecdysozoa</taxon>
        <taxon>Nematoda</taxon>
        <taxon>Chromadorea</taxon>
        <taxon>Rhabditida</taxon>
        <taxon>Tylenchina</taxon>
        <taxon>Panagrolaimomorpha</taxon>
        <taxon>Strongyloidoidea</taxon>
        <taxon>Steinernematidae</taxon>
        <taxon>Steinernema</taxon>
    </lineage>
</organism>
<evidence type="ECO:0000256" key="4">
    <source>
        <dbReference type="ARBA" id="ARBA00023136"/>
    </source>
</evidence>
<dbReference type="InterPro" id="IPR002000">
    <property type="entry name" value="Lysosome-assoc_membr_glycop"/>
</dbReference>
<dbReference type="GO" id="GO:0005886">
    <property type="term" value="C:plasma membrane"/>
    <property type="evidence" value="ECO:0007669"/>
    <property type="project" value="TreeGrafter"/>
</dbReference>
<evidence type="ECO:0000256" key="3">
    <source>
        <dbReference type="ARBA" id="ARBA00022989"/>
    </source>
</evidence>
<feature type="region of interest" description="Disordered" evidence="7">
    <location>
        <begin position="320"/>
        <end position="368"/>
    </location>
</feature>
<reference evidence="10" key="1">
    <citation type="submission" date="2016-11" db="UniProtKB">
        <authorList>
            <consortium name="WormBaseParasite"/>
        </authorList>
    </citation>
    <scope>IDENTIFICATION</scope>
</reference>
<dbReference type="WBParaSite" id="L893_g33971.t1">
    <property type="protein sequence ID" value="L893_g33971.t1"/>
    <property type="gene ID" value="L893_g33971"/>
</dbReference>
<comment type="subcellular location">
    <subcellularLocation>
        <location evidence="6">Membrane</location>
        <topology evidence="6">Single-pass type I membrane protein</topology>
    </subcellularLocation>
</comment>
<evidence type="ECO:0000256" key="7">
    <source>
        <dbReference type="SAM" id="MobiDB-lite"/>
    </source>
</evidence>
<dbReference type="Gene3D" id="2.40.160.110">
    <property type="match status" value="1"/>
</dbReference>
<dbReference type="PANTHER" id="PTHR11506">
    <property type="entry name" value="LYSOSOME-ASSOCIATED MEMBRANE GLYCOPROTEIN"/>
    <property type="match status" value="1"/>
</dbReference>
<comment type="caution">
    <text evidence="6">Lacks conserved residue(s) required for the propagation of feature annotation.</text>
</comment>
<name>A0A1I8A860_9BILA</name>
<dbReference type="AlphaFoldDB" id="A0A1I8A860"/>
<evidence type="ECO:0000256" key="6">
    <source>
        <dbReference type="PROSITE-ProRule" id="PRU00740"/>
    </source>
</evidence>
<evidence type="ECO:0000256" key="5">
    <source>
        <dbReference type="ARBA" id="ARBA00023180"/>
    </source>
</evidence>
<keyword evidence="6" id="KW-1015">Disulfide bond</keyword>
<dbReference type="PROSITE" id="PS51407">
    <property type="entry name" value="LAMP_3"/>
    <property type="match status" value="1"/>
</dbReference>
<evidence type="ECO:0000256" key="8">
    <source>
        <dbReference type="SAM" id="Phobius"/>
    </source>
</evidence>
<accession>A0A1I8A860</accession>
<keyword evidence="4 6" id="KW-0472">Membrane</keyword>
<evidence type="ECO:0000313" key="9">
    <source>
        <dbReference type="Proteomes" id="UP000095287"/>
    </source>
</evidence>
<dbReference type="GO" id="GO:0005765">
    <property type="term" value="C:lysosomal membrane"/>
    <property type="evidence" value="ECO:0007669"/>
    <property type="project" value="TreeGrafter"/>
</dbReference>
<keyword evidence="1 6" id="KW-0812">Transmembrane</keyword>
<keyword evidence="2" id="KW-0732">Signal</keyword>
<feature type="disulfide bond" evidence="6">
    <location>
        <begin position="76"/>
        <end position="114"/>
    </location>
</feature>
<proteinExistence type="inferred from homology"/>
<sequence>MTVKSKNSSPAVLSAAGVFDVNTLSLRSPLLIAAIGMARHAYIVTLLALLQLCHGGGHKNPNMGDWSVRDKDGVECIRMQAQIDLNLTYIILHSEVSRMGTVHVPANSTAAGDCNSQVTVGGHTIASQTLRLTFDEVKHPGWWIEFAFSKSNDVSAYKSEFVLWKVSVQANYTSMPKVFTNTIEPVHLYDEDVHLDNEHEDVSAVANAIYANVHYSYFCPSEQSYDIVTGGTEPAARVTFKDFRVQAYGTSKDDTWRPRETCPADEHGSDLVPVIVGGCLAGLVLITLVAYLVYRWRLPPEVLHQTNPNSHFEDLAFDHHGRKHGSTTEEDEISGDEGYLNTRRNSSGSEKSNRRVRYDNGHVNGGFH</sequence>
<feature type="transmembrane region" description="Helical" evidence="8">
    <location>
        <begin position="271"/>
        <end position="294"/>
    </location>
</feature>
<evidence type="ECO:0000256" key="2">
    <source>
        <dbReference type="ARBA" id="ARBA00022729"/>
    </source>
</evidence>
<keyword evidence="3 8" id="KW-1133">Transmembrane helix</keyword>
<keyword evidence="5" id="KW-0325">Glycoprotein</keyword>
<dbReference type="Proteomes" id="UP000095287">
    <property type="component" value="Unplaced"/>
</dbReference>
<protein>
    <submittedName>
        <fullName evidence="10">CUB domain-containing protein</fullName>
    </submittedName>
</protein>
<evidence type="ECO:0000313" key="10">
    <source>
        <dbReference type="WBParaSite" id="L893_g33971.t1"/>
    </source>
</evidence>
<dbReference type="PANTHER" id="PTHR11506:SF42">
    <property type="entry name" value="LYSOSOME-ASSOCIATED MEMBRANE GLYCOPROTEIN 5"/>
    <property type="match status" value="1"/>
</dbReference>
<dbReference type="GO" id="GO:0072594">
    <property type="term" value="P:establishment of protein localization to organelle"/>
    <property type="evidence" value="ECO:0007669"/>
    <property type="project" value="TreeGrafter"/>
</dbReference>